<keyword evidence="11 14" id="KW-0503">Monooxygenase</keyword>
<evidence type="ECO:0000256" key="15">
    <source>
        <dbReference type="SAM" id="Phobius"/>
    </source>
</evidence>
<keyword evidence="10 13" id="KW-0408">Iron</keyword>
<dbReference type="GO" id="GO:0004497">
    <property type="term" value="F:monooxygenase activity"/>
    <property type="evidence" value="ECO:0007669"/>
    <property type="project" value="UniProtKB-KW"/>
</dbReference>
<evidence type="ECO:0000256" key="5">
    <source>
        <dbReference type="ARBA" id="ARBA00022617"/>
    </source>
</evidence>
<proteinExistence type="inferred from homology"/>
<evidence type="ECO:0000256" key="8">
    <source>
        <dbReference type="ARBA" id="ARBA00022989"/>
    </source>
</evidence>
<evidence type="ECO:0000256" key="6">
    <source>
        <dbReference type="ARBA" id="ARBA00022692"/>
    </source>
</evidence>
<evidence type="ECO:0000256" key="7">
    <source>
        <dbReference type="ARBA" id="ARBA00022723"/>
    </source>
</evidence>
<keyword evidence="6 15" id="KW-0812">Transmembrane</keyword>
<feature type="binding site" description="axial binding residue" evidence="13">
    <location>
        <position position="437"/>
    </location>
    <ligand>
        <name>heme</name>
        <dbReference type="ChEBI" id="CHEBI:30413"/>
    </ligand>
    <ligandPart>
        <name>Fe</name>
        <dbReference type="ChEBI" id="CHEBI:18248"/>
    </ligandPart>
</feature>
<name>A0A8E2ARQ8_9APHY</name>
<dbReference type="InterPro" id="IPR001128">
    <property type="entry name" value="Cyt_P450"/>
</dbReference>
<dbReference type="PROSITE" id="PS00086">
    <property type="entry name" value="CYTOCHROME_P450"/>
    <property type="match status" value="1"/>
</dbReference>
<dbReference type="InterPro" id="IPR017972">
    <property type="entry name" value="Cyt_P450_CS"/>
</dbReference>
<comment type="cofactor">
    <cofactor evidence="1 13">
        <name>heme</name>
        <dbReference type="ChEBI" id="CHEBI:30413"/>
    </cofactor>
</comment>
<dbReference type="PRINTS" id="PR00463">
    <property type="entry name" value="EP450I"/>
</dbReference>
<evidence type="ECO:0000256" key="12">
    <source>
        <dbReference type="ARBA" id="ARBA00023136"/>
    </source>
</evidence>
<keyword evidence="7 13" id="KW-0479">Metal-binding</keyword>
<comment type="similarity">
    <text evidence="4 14">Belongs to the cytochrome P450 family.</text>
</comment>
<dbReference type="Gene3D" id="1.10.630.10">
    <property type="entry name" value="Cytochrome P450"/>
    <property type="match status" value="1"/>
</dbReference>
<keyword evidence="9 14" id="KW-0560">Oxidoreductase</keyword>
<evidence type="ECO:0000256" key="2">
    <source>
        <dbReference type="ARBA" id="ARBA00004167"/>
    </source>
</evidence>
<dbReference type="InterPro" id="IPR050364">
    <property type="entry name" value="Cytochrome_P450_fung"/>
</dbReference>
<dbReference type="GO" id="GO:0016020">
    <property type="term" value="C:membrane"/>
    <property type="evidence" value="ECO:0007669"/>
    <property type="project" value="UniProtKB-SubCell"/>
</dbReference>
<accession>A0A8E2ARQ8</accession>
<dbReference type="CDD" id="cd11065">
    <property type="entry name" value="CYP64-like"/>
    <property type="match status" value="1"/>
</dbReference>
<evidence type="ECO:0000256" key="9">
    <source>
        <dbReference type="ARBA" id="ARBA00023002"/>
    </source>
</evidence>
<protein>
    <submittedName>
        <fullName evidence="16">Cytochrome P450</fullName>
    </submittedName>
</protein>
<dbReference type="GO" id="GO:0020037">
    <property type="term" value="F:heme binding"/>
    <property type="evidence" value="ECO:0007669"/>
    <property type="project" value="InterPro"/>
</dbReference>
<keyword evidence="8 15" id="KW-1133">Transmembrane helix</keyword>
<comment type="subcellular location">
    <subcellularLocation>
        <location evidence="2">Membrane</location>
        <topology evidence="2">Single-pass membrane protein</topology>
    </subcellularLocation>
</comment>
<dbReference type="GO" id="GO:0016705">
    <property type="term" value="F:oxidoreductase activity, acting on paired donors, with incorporation or reduction of molecular oxygen"/>
    <property type="evidence" value="ECO:0007669"/>
    <property type="project" value="InterPro"/>
</dbReference>
<reference evidence="16 17" key="1">
    <citation type="submission" date="2016-07" db="EMBL/GenBank/DDBJ databases">
        <title>Draft genome of the white-rot fungus Obba rivulosa 3A-2.</title>
        <authorList>
            <consortium name="DOE Joint Genome Institute"/>
            <person name="Miettinen O."/>
            <person name="Riley R."/>
            <person name="Acob R."/>
            <person name="Barry K."/>
            <person name="Cullen D."/>
            <person name="De Vries R."/>
            <person name="Hainaut M."/>
            <person name="Hatakka A."/>
            <person name="Henrissat B."/>
            <person name="Hilden K."/>
            <person name="Kuo R."/>
            <person name="Labutti K."/>
            <person name="Lipzen A."/>
            <person name="Makela M.R."/>
            <person name="Sandor L."/>
            <person name="Spatafora J.W."/>
            <person name="Grigoriev I.V."/>
            <person name="Hibbett D.S."/>
        </authorList>
    </citation>
    <scope>NUCLEOTIDE SEQUENCE [LARGE SCALE GENOMIC DNA]</scope>
    <source>
        <strain evidence="16 17">3A-2</strain>
    </source>
</reference>
<dbReference type="Pfam" id="PF00067">
    <property type="entry name" value="p450"/>
    <property type="match status" value="1"/>
</dbReference>
<dbReference type="GO" id="GO:0005506">
    <property type="term" value="F:iron ion binding"/>
    <property type="evidence" value="ECO:0007669"/>
    <property type="project" value="InterPro"/>
</dbReference>
<sequence>MSESSPLIVCVFGAVCAVFLSYMLGQRCSRPPPPGPVGWPIIGNIIDIPTTEPQWMVFKRWGEKWGNILSISLLGQRIVILNTRKDVVALFEKRSSNYSDRPTLVVAGQQVGWDRAGVLCRYGDTWREQRRLFTELLGTRKALEQLTPVIEDQARRLLVGLLEHPQDLQQQLYRAATASSLRITHGHEVKDGGDPVIQAIGRVMEDFSEATLPGRFLVDILPVLQYVPAWLPGGGWKKTVAQYQTNVEHFHDLSYRFAKAELAAGAAIPSFFTSHLEPDMTSEEEYNLKWAAAALFAASTDTIASTMATFFLAMTCFPDVQLKAQREIDAVVGTDRLPLASDHKQLPYISAICLEILRWQPAVPLGAPRRSIEDDVYNGYFLPKGTTFMPNTWSILHDSETYPDPFTFNPNRFMPMDGKEPELDPRQIAFGFGRRICPGLQFADWSIFVQCAMALAVFDISKVVENGEVIEPKIEYTTTSISHPLPWRYSLRPRSAKTEALVRQAKLAYD</sequence>
<keyword evidence="5 13" id="KW-0349">Heme</keyword>
<keyword evidence="12 15" id="KW-0472">Membrane</keyword>
<dbReference type="OrthoDB" id="2789670at2759"/>
<dbReference type="AlphaFoldDB" id="A0A8E2ARQ8"/>
<evidence type="ECO:0000256" key="4">
    <source>
        <dbReference type="ARBA" id="ARBA00010617"/>
    </source>
</evidence>
<evidence type="ECO:0000313" key="16">
    <source>
        <dbReference type="EMBL" id="OCH87155.1"/>
    </source>
</evidence>
<evidence type="ECO:0000256" key="11">
    <source>
        <dbReference type="ARBA" id="ARBA00023033"/>
    </source>
</evidence>
<comment type="pathway">
    <text evidence="3">Secondary metabolite biosynthesis.</text>
</comment>
<evidence type="ECO:0000313" key="17">
    <source>
        <dbReference type="Proteomes" id="UP000250043"/>
    </source>
</evidence>
<evidence type="ECO:0000256" key="14">
    <source>
        <dbReference type="RuleBase" id="RU000461"/>
    </source>
</evidence>
<dbReference type="SUPFAM" id="SSF48264">
    <property type="entry name" value="Cytochrome P450"/>
    <property type="match status" value="1"/>
</dbReference>
<dbReference type="PANTHER" id="PTHR46300">
    <property type="entry name" value="P450, PUTATIVE (EUROFUNG)-RELATED-RELATED"/>
    <property type="match status" value="1"/>
</dbReference>
<evidence type="ECO:0000256" key="3">
    <source>
        <dbReference type="ARBA" id="ARBA00005179"/>
    </source>
</evidence>
<dbReference type="Proteomes" id="UP000250043">
    <property type="component" value="Unassembled WGS sequence"/>
</dbReference>
<dbReference type="InterPro" id="IPR002401">
    <property type="entry name" value="Cyt_P450_E_grp-I"/>
</dbReference>
<gene>
    <name evidence="16" type="ORF">OBBRIDRAFT_736628</name>
</gene>
<keyword evidence="17" id="KW-1185">Reference proteome</keyword>
<evidence type="ECO:0000256" key="10">
    <source>
        <dbReference type="ARBA" id="ARBA00023004"/>
    </source>
</evidence>
<evidence type="ECO:0000256" key="13">
    <source>
        <dbReference type="PIRSR" id="PIRSR602401-1"/>
    </source>
</evidence>
<organism evidence="16 17">
    <name type="scientific">Obba rivulosa</name>
    <dbReference type="NCBI Taxonomy" id="1052685"/>
    <lineage>
        <taxon>Eukaryota</taxon>
        <taxon>Fungi</taxon>
        <taxon>Dikarya</taxon>
        <taxon>Basidiomycota</taxon>
        <taxon>Agaricomycotina</taxon>
        <taxon>Agaricomycetes</taxon>
        <taxon>Polyporales</taxon>
        <taxon>Gelatoporiaceae</taxon>
        <taxon>Obba</taxon>
    </lineage>
</organism>
<dbReference type="InterPro" id="IPR036396">
    <property type="entry name" value="Cyt_P450_sf"/>
</dbReference>
<feature type="transmembrane region" description="Helical" evidence="15">
    <location>
        <begin position="7"/>
        <end position="25"/>
    </location>
</feature>
<dbReference type="PANTHER" id="PTHR46300:SF7">
    <property type="entry name" value="P450, PUTATIVE (EUROFUNG)-RELATED"/>
    <property type="match status" value="1"/>
</dbReference>
<dbReference type="EMBL" id="KV722496">
    <property type="protein sequence ID" value="OCH87155.1"/>
    <property type="molecule type" value="Genomic_DNA"/>
</dbReference>
<evidence type="ECO:0000256" key="1">
    <source>
        <dbReference type="ARBA" id="ARBA00001971"/>
    </source>
</evidence>